<feature type="domain" description="MGS-like" evidence="5">
    <location>
        <begin position="1"/>
        <end position="136"/>
    </location>
</feature>
<dbReference type="GO" id="GO:0003937">
    <property type="term" value="F:IMP cyclohydrolase activity"/>
    <property type="evidence" value="ECO:0007669"/>
    <property type="project" value="InterPro"/>
</dbReference>
<proteinExistence type="predicted"/>
<sequence>MPQRRAIISVWDKTGIVDLARALANAGYEILSTSKTAAAIRDAGIPVTEIAHYTGSPEILGGRVKTLHPKIAGGILTTRKDDTVEPIDIVVCNLYAFEDGLARKATHDELVELIDIGGVTLLRAAAKNHAFVTIVPDPKYYAAIIAELAKSGTTSADTRKKLAAEAFQITSRYDTAIARYFQSVTN</sequence>
<dbReference type="EMBL" id="VGIR01000033">
    <property type="protein sequence ID" value="MBM3331518.1"/>
    <property type="molecule type" value="Genomic_DNA"/>
</dbReference>
<dbReference type="PANTHER" id="PTHR11692">
    <property type="entry name" value="BIFUNCTIONAL PURINE BIOSYNTHESIS PROTEIN PURH"/>
    <property type="match status" value="1"/>
</dbReference>
<keyword evidence="1" id="KW-0808">Transferase</keyword>
<dbReference type="AlphaFoldDB" id="A0A937XDQ2"/>
<dbReference type="SMART" id="SM00851">
    <property type="entry name" value="MGS"/>
    <property type="match status" value="1"/>
</dbReference>
<protein>
    <recommendedName>
        <fullName evidence="5">MGS-like domain-containing protein</fullName>
    </recommendedName>
</protein>
<dbReference type="FunFam" id="3.40.50.1380:FF:000001">
    <property type="entry name" value="Bifunctional purine biosynthesis protein PurH"/>
    <property type="match status" value="1"/>
</dbReference>
<organism evidence="6 7">
    <name type="scientific">candidate division WOR-3 bacterium</name>
    <dbReference type="NCBI Taxonomy" id="2052148"/>
    <lineage>
        <taxon>Bacteria</taxon>
        <taxon>Bacteria division WOR-3</taxon>
    </lineage>
</organism>
<keyword evidence="4" id="KW-0511">Multifunctional enzyme</keyword>
<keyword evidence="2" id="KW-0658">Purine biosynthesis</keyword>
<evidence type="ECO:0000256" key="1">
    <source>
        <dbReference type="ARBA" id="ARBA00022679"/>
    </source>
</evidence>
<dbReference type="Pfam" id="PF01808">
    <property type="entry name" value="AICARFT_IMPCHas"/>
    <property type="match status" value="1"/>
</dbReference>
<dbReference type="InterPro" id="IPR036914">
    <property type="entry name" value="MGS-like_dom_sf"/>
</dbReference>
<reference evidence="6" key="1">
    <citation type="submission" date="2019-03" db="EMBL/GenBank/DDBJ databases">
        <title>Lake Tanganyika Metagenome-Assembled Genomes (MAGs).</title>
        <authorList>
            <person name="Tran P."/>
        </authorList>
    </citation>
    <scope>NUCLEOTIDE SEQUENCE</scope>
    <source>
        <strain evidence="6">K_DeepCast_150m_m2_040</strain>
    </source>
</reference>
<dbReference type="Gene3D" id="3.40.50.1380">
    <property type="entry name" value="Methylglyoxal synthase-like domain"/>
    <property type="match status" value="1"/>
</dbReference>
<dbReference type="GO" id="GO:0005829">
    <property type="term" value="C:cytosol"/>
    <property type="evidence" value="ECO:0007669"/>
    <property type="project" value="TreeGrafter"/>
</dbReference>
<evidence type="ECO:0000259" key="5">
    <source>
        <dbReference type="PROSITE" id="PS51855"/>
    </source>
</evidence>
<dbReference type="InterPro" id="IPR011607">
    <property type="entry name" value="MGS-like_dom"/>
</dbReference>
<dbReference type="CDD" id="cd01421">
    <property type="entry name" value="IMPCH"/>
    <property type="match status" value="1"/>
</dbReference>
<dbReference type="GO" id="GO:0006189">
    <property type="term" value="P:'de novo' IMP biosynthetic process"/>
    <property type="evidence" value="ECO:0007669"/>
    <property type="project" value="TreeGrafter"/>
</dbReference>
<dbReference type="InterPro" id="IPR002695">
    <property type="entry name" value="PurH-like"/>
</dbReference>
<evidence type="ECO:0000313" key="7">
    <source>
        <dbReference type="Proteomes" id="UP000779900"/>
    </source>
</evidence>
<dbReference type="GO" id="GO:0004643">
    <property type="term" value="F:phosphoribosylaminoimidazolecarboxamide formyltransferase activity"/>
    <property type="evidence" value="ECO:0007669"/>
    <property type="project" value="InterPro"/>
</dbReference>
<dbReference type="PANTHER" id="PTHR11692:SF0">
    <property type="entry name" value="BIFUNCTIONAL PURINE BIOSYNTHESIS PROTEIN ATIC"/>
    <property type="match status" value="1"/>
</dbReference>
<evidence type="ECO:0000256" key="4">
    <source>
        <dbReference type="ARBA" id="ARBA00023268"/>
    </source>
</evidence>
<dbReference type="SUPFAM" id="SSF52335">
    <property type="entry name" value="Methylglyoxal synthase-like"/>
    <property type="match status" value="1"/>
</dbReference>
<dbReference type="Proteomes" id="UP000779900">
    <property type="component" value="Unassembled WGS sequence"/>
</dbReference>
<name>A0A937XDQ2_UNCW3</name>
<keyword evidence="3" id="KW-0378">Hydrolase</keyword>
<accession>A0A937XDQ2</accession>
<comment type="caution">
    <text evidence="6">The sequence shown here is derived from an EMBL/GenBank/DDBJ whole genome shotgun (WGS) entry which is preliminary data.</text>
</comment>
<evidence type="ECO:0000256" key="3">
    <source>
        <dbReference type="ARBA" id="ARBA00022801"/>
    </source>
</evidence>
<dbReference type="PROSITE" id="PS51855">
    <property type="entry name" value="MGS"/>
    <property type="match status" value="1"/>
</dbReference>
<evidence type="ECO:0000256" key="2">
    <source>
        <dbReference type="ARBA" id="ARBA00022755"/>
    </source>
</evidence>
<evidence type="ECO:0000313" key="6">
    <source>
        <dbReference type="EMBL" id="MBM3331518.1"/>
    </source>
</evidence>
<gene>
    <name evidence="6" type="ORF">FJY68_06655</name>
</gene>
<dbReference type="Pfam" id="PF02142">
    <property type="entry name" value="MGS"/>
    <property type="match status" value="1"/>
</dbReference>